<dbReference type="WBParaSite" id="HPBE_0000997201-mRNA-1">
    <property type="protein sequence ID" value="HPBE_0000997201-mRNA-1"/>
    <property type="gene ID" value="HPBE_0000997201"/>
</dbReference>
<accession>A0A3P7ZXE9</accession>
<accession>A0A183FQG2</accession>
<dbReference type="PANTHER" id="PTHR23227">
    <property type="entry name" value="BUCENTAUR RELATED"/>
    <property type="match status" value="1"/>
</dbReference>
<dbReference type="PANTHER" id="PTHR23227:SF67">
    <property type="entry name" value="CRANIOFACIAL DEVELOPMENT PROTEIN 2-LIKE"/>
    <property type="match status" value="1"/>
</dbReference>
<dbReference type="InterPro" id="IPR036691">
    <property type="entry name" value="Endo/exonu/phosph_ase_sf"/>
</dbReference>
<dbReference type="AlphaFoldDB" id="A0A183FQG2"/>
<sequence length="309" mass="34803">MVVVAGDFNGHVGAAKDGYSCHGGFGYGSRNADGARILEYADSHDLTIMNTKFRKRDSHLISFYSGNAKTPIDYVLVRRRDQGLVTDAKTVPYETVATQHRPLICSLKITPPRCKRVERCGTARIKWWRLKEKEAAVISRIRLPTVTTVDETWKEATDAITRAARLELGTTKPGRRWVDKQAWLWTDDVREKVWEKKRLYHVFIGDKTVCNWRNYREARKVAKKAVAAAKAAYYAEHFRMPQTPLFSQGTADRGVGVRVAIANLLSNNPPPPWAVVGRPVGQWETSDVKEKSPVSQPASCLLARRQIAA</sequence>
<name>A0A183FQG2_HELPZ</name>
<dbReference type="Proteomes" id="UP000050761">
    <property type="component" value="Unassembled WGS sequence"/>
</dbReference>
<evidence type="ECO:0000313" key="1">
    <source>
        <dbReference type="EMBL" id="VDO83073.1"/>
    </source>
</evidence>
<dbReference type="EMBL" id="UZAH01026608">
    <property type="protein sequence ID" value="VDO83073.1"/>
    <property type="molecule type" value="Genomic_DNA"/>
</dbReference>
<reference evidence="1 2" key="1">
    <citation type="submission" date="2018-11" db="EMBL/GenBank/DDBJ databases">
        <authorList>
            <consortium name="Pathogen Informatics"/>
        </authorList>
    </citation>
    <scope>NUCLEOTIDE SEQUENCE [LARGE SCALE GENOMIC DNA]</scope>
</reference>
<dbReference type="OrthoDB" id="1902296at2759"/>
<keyword evidence="2" id="KW-1185">Reference proteome</keyword>
<dbReference type="SUPFAM" id="SSF56219">
    <property type="entry name" value="DNase I-like"/>
    <property type="match status" value="1"/>
</dbReference>
<evidence type="ECO:0000313" key="3">
    <source>
        <dbReference type="WBParaSite" id="HPBE_0000997201-mRNA-1"/>
    </source>
</evidence>
<organism evidence="2 3">
    <name type="scientific">Heligmosomoides polygyrus</name>
    <name type="common">Parasitic roundworm</name>
    <dbReference type="NCBI Taxonomy" id="6339"/>
    <lineage>
        <taxon>Eukaryota</taxon>
        <taxon>Metazoa</taxon>
        <taxon>Ecdysozoa</taxon>
        <taxon>Nematoda</taxon>
        <taxon>Chromadorea</taxon>
        <taxon>Rhabditida</taxon>
        <taxon>Rhabditina</taxon>
        <taxon>Rhabditomorpha</taxon>
        <taxon>Strongyloidea</taxon>
        <taxon>Heligmosomidae</taxon>
        <taxon>Heligmosomoides</taxon>
    </lineage>
</organism>
<protein>
    <submittedName>
        <fullName evidence="3">Endo/exonuclease/phosphatase domain-containing protein</fullName>
    </submittedName>
</protein>
<gene>
    <name evidence="1" type="ORF">HPBE_LOCUS9973</name>
</gene>
<proteinExistence type="predicted"/>
<reference evidence="3" key="2">
    <citation type="submission" date="2019-09" db="UniProtKB">
        <authorList>
            <consortium name="WormBaseParasite"/>
        </authorList>
    </citation>
    <scope>IDENTIFICATION</scope>
</reference>
<dbReference type="InterPro" id="IPR027124">
    <property type="entry name" value="Swc5/CFDP1/2"/>
</dbReference>
<evidence type="ECO:0000313" key="2">
    <source>
        <dbReference type="Proteomes" id="UP000050761"/>
    </source>
</evidence>
<dbReference type="Gene3D" id="3.60.10.10">
    <property type="entry name" value="Endonuclease/exonuclease/phosphatase"/>
    <property type="match status" value="1"/>
</dbReference>